<accession>A0ABV1XSS7</accession>
<dbReference type="Proteomes" id="UP001486207">
    <property type="component" value="Unassembled WGS sequence"/>
</dbReference>
<keyword evidence="2" id="KW-1185">Reference proteome</keyword>
<comment type="caution">
    <text evidence="1">The sequence shown here is derived from an EMBL/GenBank/DDBJ whole genome shotgun (WGS) entry which is preliminary data.</text>
</comment>
<gene>
    <name evidence="1" type="ORF">ABT384_18535</name>
</gene>
<sequence length="119" mass="13403">MRATFCRVEAENGEGYEDPSEDCLFELISDLNDADNTFILVQPDEDDPPWFASVAVLEEGGFEIVRRDTTHREHTVHTTHDIGRIASDLTIWLAARTYPDGASDQLVRHPFRPAGDSSR</sequence>
<evidence type="ECO:0000313" key="2">
    <source>
        <dbReference type="Proteomes" id="UP001486207"/>
    </source>
</evidence>
<dbReference type="EMBL" id="JBEPFB010000007">
    <property type="protein sequence ID" value="MER7374633.1"/>
    <property type="molecule type" value="Genomic_DNA"/>
</dbReference>
<proteinExistence type="predicted"/>
<protein>
    <submittedName>
        <fullName evidence="1">Uncharacterized protein</fullName>
    </submittedName>
</protein>
<name>A0ABV1XSS7_9ACTN</name>
<evidence type="ECO:0000313" key="1">
    <source>
        <dbReference type="EMBL" id="MER7374633.1"/>
    </source>
</evidence>
<reference evidence="1 2" key="1">
    <citation type="submission" date="2024-06" db="EMBL/GenBank/DDBJ databases">
        <title>The Natural Products Discovery Center: Release of the First 8490 Sequenced Strains for Exploring Actinobacteria Biosynthetic Diversity.</title>
        <authorList>
            <person name="Kalkreuter E."/>
            <person name="Kautsar S.A."/>
            <person name="Yang D."/>
            <person name="Bader C.D."/>
            <person name="Teijaro C.N."/>
            <person name="Fluegel L."/>
            <person name="Davis C.M."/>
            <person name="Simpson J.R."/>
            <person name="Lauterbach L."/>
            <person name="Steele A.D."/>
            <person name="Gui C."/>
            <person name="Meng S."/>
            <person name="Li G."/>
            <person name="Viehrig K."/>
            <person name="Ye F."/>
            <person name="Su P."/>
            <person name="Kiefer A.F."/>
            <person name="Nichols A."/>
            <person name="Cepeda A.J."/>
            <person name="Yan W."/>
            <person name="Fan B."/>
            <person name="Jiang Y."/>
            <person name="Adhikari A."/>
            <person name="Zheng C.-J."/>
            <person name="Schuster L."/>
            <person name="Cowan T.M."/>
            <person name="Smanski M.J."/>
            <person name="Chevrette M.G."/>
            <person name="De Carvalho L.P.S."/>
            <person name="Shen B."/>
        </authorList>
    </citation>
    <scope>NUCLEOTIDE SEQUENCE [LARGE SCALE GENOMIC DNA]</scope>
    <source>
        <strain evidence="1 2">NPDC000155</strain>
    </source>
</reference>
<dbReference type="RefSeq" id="WP_190071340.1">
    <property type="nucleotide sequence ID" value="NZ_BNBM01000007.1"/>
</dbReference>
<organism evidence="1 2">
    <name type="scientific">Streptomyces lanatus</name>
    <dbReference type="NCBI Taxonomy" id="66900"/>
    <lineage>
        <taxon>Bacteria</taxon>
        <taxon>Bacillati</taxon>
        <taxon>Actinomycetota</taxon>
        <taxon>Actinomycetes</taxon>
        <taxon>Kitasatosporales</taxon>
        <taxon>Streptomycetaceae</taxon>
        <taxon>Streptomyces</taxon>
    </lineage>
</organism>